<dbReference type="InterPro" id="IPR009057">
    <property type="entry name" value="Homeodomain-like_sf"/>
</dbReference>
<dbReference type="NCBIfam" id="NF037937">
    <property type="entry name" value="septum_RefZ"/>
    <property type="match status" value="1"/>
</dbReference>
<dbReference type="PANTHER" id="PTHR43479">
    <property type="entry name" value="ACREF/ENVCD OPERON REPRESSOR-RELATED"/>
    <property type="match status" value="1"/>
</dbReference>
<gene>
    <name evidence="5" type="primary">refZ</name>
    <name evidence="5" type="ORF">GCM10008967_24600</name>
</gene>
<keyword evidence="1" id="KW-0678">Repressor</keyword>
<evidence type="ECO:0000313" key="5">
    <source>
        <dbReference type="EMBL" id="GAA0332969.1"/>
    </source>
</evidence>
<reference evidence="6" key="1">
    <citation type="journal article" date="2019" name="Int. J. Syst. Evol. Microbiol.">
        <title>The Global Catalogue of Microorganisms (GCM) 10K type strain sequencing project: providing services to taxonomists for standard genome sequencing and annotation.</title>
        <authorList>
            <consortium name="The Broad Institute Genomics Platform"/>
            <consortium name="The Broad Institute Genome Sequencing Center for Infectious Disease"/>
            <person name="Wu L."/>
            <person name="Ma J."/>
        </authorList>
    </citation>
    <scope>NUCLEOTIDE SEQUENCE [LARGE SCALE GENOMIC DNA]</scope>
    <source>
        <strain evidence="6">JCM 9731</strain>
    </source>
</reference>
<dbReference type="InterPro" id="IPR050624">
    <property type="entry name" value="HTH-type_Tx_Regulator"/>
</dbReference>
<evidence type="ECO:0000256" key="1">
    <source>
        <dbReference type="ARBA" id="ARBA00022491"/>
    </source>
</evidence>
<name>A0ABP3G3N8_9BACI</name>
<dbReference type="RefSeq" id="WP_343799469.1">
    <property type="nucleotide sequence ID" value="NZ_BAAADJ010000023.1"/>
</dbReference>
<feature type="DNA-binding region" description="H-T-H motif" evidence="3">
    <location>
        <begin position="28"/>
        <end position="47"/>
    </location>
</feature>
<dbReference type="InterPro" id="IPR036271">
    <property type="entry name" value="Tet_transcr_reg_TetR-rel_C_sf"/>
</dbReference>
<comment type="caution">
    <text evidence="5">The sequence shown here is derived from an EMBL/GenBank/DDBJ whole genome shotgun (WGS) entry which is preliminary data.</text>
</comment>
<dbReference type="InterPro" id="IPR001647">
    <property type="entry name" value="HTH_TetR"/>
</dbReference>
<proteinExistence type="predicted"/>
<dbReference type="Gene3D" id="1.10.357.10">
    <property type="entry name" value="Tetracycline Repressor, domain 2"/>
    <property type="match status" value="1"/>
</dbReference>
<accession>A0ABP3G3N8</accession>
<dbReference type="Pfam" id="PF00440">
    <property type="entry name" value="TetR_N"/>
    <property type="match status" value="1"/>
</dbReference>
<dbReference type="Proteomes" id="UP001500782">
    <property type="component" value="Unassembled WGS sequence"/>
</dbReference>
<evidence type="ECO:0000259" key="4">
    <source>
        <dbReference type="PROSITE" id="PS50977"/>
    </source>
</evidence>
<dbReference type="SUPFAM" id="SSF46689">
    <property type="entry name" value="Homeodomain-like"/>
    <property type="match status" value="1"/>
</dbReference>
<evidence type="ECO:0000313" key="6">
    <source>
        <dbReference type="Proteomes" id="UP001500782"/>
    </source>
</evidence>
<protein>
    <submittedName>
        <fullName evidence="5">Transcriptional regulator RefZ</fullName>
    </submittedName>
</protein>
<sequence length="212" mass="25321">MTEPKKKKNEIFNSALYMFHTKGYTGTSLRDIASKANVNVAHIAYYFENKQGLLEHSFSVFFEEYLAEMEKAISELERNDPRGVMRDLVDRLMKFQCQNITLTRFVWRELSIDSQVVREIISTYLMKERYFFKSLLEAGFREKAYEKRPVSYTIIQLKGMLMMPFLHAQSLSEVWQVYPHEPYFLNKYSKEIMSWLEHYLFVAEETQLRAIQ</sequence>
<feature type="domain" description="HTH tetR-type" evidence="4">
    <location>
        <begin position="5"/>
        <end position="65"/>
    </location>
</feature>
<dbReference type="PROSITE" id="PS50977">
    <property type="entry name" value="HTH_TETR_2"/>
    <property type="match status" value="1"/>
</dbReference>
<keyword evidence="6" id="KW-1185">Reference proteome</keyword>
<dbReference type="PANTHER" id="PTHR43479:SF11">
    <property type="entry name" value="ACREF_ENVCD OPERON REPRESSOR-RELATED"/>
    <property type="match status" value="1"/>
</dbReference>
<dbReference type="EMBL" id="BAAADJ010000023">
    <property type="protein sequence ID" value="GAA0332969.1"/>
    <property type="molecule type" value="Genomic_DNA"/>
</dbReference>
<dbReference type="SUPFAM" id="SSF48498">
    <property type="entry name" value="Tetracyclin repressor-like, C-terminal domain"/>
    <property type="match status" value="1"/>
</dbReference>
<evidence type="ECO:0000256" key="2">
    <source>
        <dbReference type="ARBA" id="ARBA00023125"/>
    </source>
</evidence>
<keyword evidence="2 3" id="KW-0238">DNA-binding</keyword>
<evidence type="ECO:0000256" key="3">
    <source>
        <dbReference type="PROSITE-ProRule" id="PRU00335"/>
    </source>
</evidence>
<organism evidence="5 6">
    <name type="scientific">Bacillus carboniphilus</name>
    <dbReference type="NCBI Taxonomy" id="86663"/>
    <lineage>
        <taxon>Bacteria</taxon>
        <taxon>Bacillati</taxon>
        <taxon>Bacillota</taxon>
        <taxon>Bacilli</taxon>
        <taxon>Bacillales</taxon>
        <taxon>Bacillaceae</taxon>
        <taxon>Bacillus</taxon>
    </lineage>
</organism>
<dbReference type="PRINTS" id="PR00455">
    <property type="entry name" value="HTHTETR"/>
</dbReference>